<dbReference type="InterPro" id="IPR000914">
    <property type="entry name" value="SBP_5_dom"/>
</dbReference>
<dbReference type="GO" id="GO:0042597">
    <property type="term" value="C:periplasmic space"/>
    <property type="evidence" value="ECO:0007669"/>
    <property type="project" value="UniProtKB-ARBA"/>
</dbReference>
<feature type="domain" description="Solute-binding protein family 5" evidence="1">
    <location>
        <begin position="195"/>
        <end position="535"/>
    </location>
</feature>
<evidence type="ECO:0000313" key="2">
    <source>
        <dbReference type="EMBL" id="CAB4531117.1"/>
    </source>
</evidence>
<dbReference type="AlphaFoldDB" id="A0A6J6AXJ9"/>
<evidence type="ECO:0000259" key="1">
    <source>
        <dbReference type="Pfam" id="PF00496"/>
    </source>
</evidence>
<dbReference type="InterPro" id="IPR039424">
    <property type="entry name" value="SBP_5"/>
</dbReference>
<dbReference type="Gene3D" id="3.10.105.10">
    <property type="entry name" value="Dipeptide-binding Protein, Domain 3"/>
    <property type="match status" value="1"/>
</dbReference>
<gene>
    <name evidence="2" type="ORF">UFOPK1410_00046</name>
</gene>
<sequence>MKATRIVRAVAVAAAGALGVAGLVAPAQAATRTTVVIHASNALTSFNSGTPETNLVTNSDVGYMTGAGFSYYDNNKNLIRNTTFGTFGTVTKAGCALAVKYTVKPGRVWSDGTPIDGVDLLMSHILASSAYSKAAGLGDPADAEVVPSFNSFYGGPYDSAIKGEPALSADKMSVTLCYSSFVPDWQIMGPGPAPVHTFVQLANGKTEAQSLTQNKADKAAFLAAFTSKNTTLLKKIGDVWSNDFNIKTVTASTNPLLFVGNGGFLVKSAVADQSVTLAVNPKYNSGPKLSGKVKTVIFKFIGDSTAAAQALANKELDIYAGQPTADAVEALKALKGVKTIGGVSACFEHVDVRVGSIIPNESYTGVFAGMTTRAKELRKAFLLAYPRQDIIDTLVKPVNSNAVLGNSSFLLPGQSGYNEVAAYTKSIYATGTQAQRTAKALALVKKYYKTAKAGSKSVKVNILWGQPSNTRRANEFQLARYELGKAGFDLTNAGGTSGWSAYLDSNAYDAAFFAWCPSSVSQTGSNANFKSDGGNNLIGYNSPAMDKILDKLETKLTDAQVIAQYKAADKLIADDAVTLPIFQHPAVTAHNAALKGVKPAPLTPNIVWNYWEWSY</sequence>
<dbReference type="GO" id="GO:0043190">
    <property type="term" value="C:ATP-binding cassette (ABC) transporter complex"/>
    <property type="evidence" value="ECO:0007669"/>
    <property type="project" value="InterPro"/>
</dbReference>
<reference evidence="2" key="1">
    <citation type="submission" date="2020-05" db="EMBL/GenBank/DDBJ databases">
        <authorList>
            <person name="Chiriac C."/>
            <person name="Salcher M."/>
            <person name="Ghai R."/>
            <person name="Kavagutti S V."/>
        </authorList>
    </citation>
    <scope>NUCLEOTIDE SEQUENCE</scope>
</reference>
<dbReference type="PANTHER" id="PTHR30290:SF65">
    <property type="entry name" value="MONOACYL PHOSPHATIDYLINOSITOL TETRAMANNOSIDE-BINDING PROTEIN LPQW-RELATED"/>
    <property type="match status" value="1"/>
</dbReference>
<name>A0A6J6AXJ9_9ZZZZ</name>
<dbReference type="GO" id="GO:0015833">
    <property type="term" value="P:peptide transport"/>
    <property type="evidence" value="ECO:0007669"/>
    <property type="project" value="TreeGrafter"/>
</dbReference>
<dbReference type="EMBL" id="CAEZSH010000003">
    <property type="protein sequence ID" value="CAB4531117.1"/>
    <property type="molecule type" value="Genomic_DNA"/>
</dbReference>
<dbReference type="PANTHER" id="PTHR30290">
    <property type="entry name" value="PERIPLASMIC BINDING COMPONENT OF ABC TRANSPORTER"/>
    <property type="match status" value="1"/>
</dbReference>
<dbReference type="SUPFAM" id="SSF53850">
    <property type="entry name" value="Periplasmic binding protein-like II"/>
    <property type="match status" value="1"/>
</dbReference>
<protein>
    <submittedName>
        <fullName evidence="2">Unannotated protein</fullName>
    </submittedName>
</protein>
<organism evidence="2">
    <name type="scientific">freshwater metagenome</name>
    <dbReference type="NCBI Taxonomy" id="449393"/>
    <lineage>
        <taxon>unclassified sequences</taxon>
        <taxon>metagenomes</taxon>
        <taxon>ecological metagenomes</taxon>
    </lineage>
</organism>
<dbReference type="GO" id="GO:1904680">
    <property type="term" value="F:peptide transmembrane transporter activity"/>
    <property type="evidence" value="ECO:0007669"/>
    <property type="project" value="TreeGrafter"/>
</dbReference>
<proteinExistence type="predicted"/>
<dbReference type="Gene3D" id="3.40.190.10">
    <property type="entry name" value="Periplasmic binding protein-like II"/>
    <property type="match status" value="1"/>
</dbReference>
<dbReference type="Pfam" id="PF00496">
    <property type="entry name" value="SBP_bac_5"/>
    <property type="match status" value="1"/>
</dbReference>
<accession>A0A6J6AXJ9</accession>